<evidence type="ECO:0000256" key="4">
    <source>
        <dbReference type="ARBA" id="ARBA00022553"/>
    </source>
</evidence>
<dbReference type="Gene3D" id="3.30.450.270">
    <property type="match status" value="1"/>
</dbReference>
<dbReference type="Pfam" id="PF07536">
    <property type="entry name" value="HWE_HK"/>
    <property type="match status" value="1"/>
</dbReference>
<dbReference type="PIRSF" id="PIRSF036397">
    <property type="entry name" value="Bactrphtchrm_rec"/>
    <property type="match status" value="1"/>
</dbReference>
<dbReference type="PRINTS" id="PR01033">
    <property type="entry name" value="PHYTOCHROME"/>
</dbReference>
<dbReference type="PROSITE" id="PS50110">
    <property type="entry name" value="RESPONSE_REGULATORY"/>
    <property type="match status" value="1"/>
</dbReference>
<feature type="domain" description="Phytochrome chromophore attachment site" evidence="13">
    <location>
        <begin position="156"/>
        <end position="313"/>
    </location>
</feature>
<dbReference type="InterPro" id="IPR001294">
    <property type="entry name" value="Phytochrome"/>
</dbReference>
<evidence type="ECO:0000256" key="2">
    <source>
        <dbReference type="ARBA" id="ARBA00012438"/>
    </source>
</evidence>
<keyword evidence="16" id="KW-1185">Reference proteome</keyword>
<dbReference type="SUPFAM" id="SSF55874">
    <property type="entry name" value="ATPase domain of HSP90 chaperone/DNA topoisomerase II/histidine kinase"/>
    <property type="match status" value="1"/>
</dbReference>
<dbReference type="Pfam" id="PF08446">
    <property type="entry name" value="PAS_2"/>
    <property type="match status" value="1"/>
</dbReference>
<feature type="modified residue" description="4-aspartylphosphate" evidence="12">
    <location>
        <position position="797"/>
    </location>
</feature>
<dbReference type="Gene3D" id="3.30.450.40">
    <property type="match status" value="1"/>
</dbReference>
<dbReference type="InterPro" id="IPR001789">
    <property type="entry name" value="Sig_transdc_resp-reg_receiver"/>
</dbReference>
<dbReference type="EMBL" id="JAVDRD010000006">
    <property type="protein sequence ID" value="MDR6511653.1"/>
    <property type="molecule type" value="Genomic_DNA"/>
</dbReference>
<evidence type="ECO:0000256" key="10">
    <source>
        <dbReference type="ARBA" id="ARBA00022991"/>
    </source>
</evidence>
<gene>
    <name evidence="15" type="ORF">J2792_002529</name>
</gene>
<evidence type="ECO:0000256" key="3">
    <source>
        <dbReference type="ARBA" id="ARBA00022543"/>
    </source>
</evidence>
<feature type="domain" description="Response regulatory" evidence="14">
    <location>
        <begin position="747"/>
        <end position="857"/>
    </location>
</feature>
<keyword evidence="4 12" id="KW-0597">Phosphoprotein</keyword>
<dbReference type="PANTHER" id="PTHR41523:SF7">
    <property type="entry name" value="HISTIDINE KINASE"/>
    <property type="match status" value="1"/>
</dbReference>
<evidence type="ECO:0000256" key="6">
    <source>
        <dbReference type="ARBA" id="ARBA00022679"/>
    </source>
</evidence>
<evidence type="ECO:0000259" key="14">
    <source>
        <dbReference type="PROSITE" id="PS50110"/>
    </source>
</evidence>
<evidence type="ECO:0000313" key="15">
    <source>
        <dbReference type="EMBL" id="MDR6511653.1"/>
    </source>
</evidence>
<dbReference type="RefSeq" id="WP_309805456.1">
    <property type="nucleotide sequence ID" value="NZ_JAVDRD010000006.1"/>
</dbReference>
<dbReference type="InterPro" id="IPR043150">
    <property type="entry name" value="Phytochrome_PHY_sf"/>
</dbReference>
<dbReference type="Proteomes" id="UP001184150">
    <property type="component" value="Unassembled WGS sequence"/>
</dbReference>
<evidence type="ECO:0000256" key="11">
    <source>
        <dbReference type="ARBA" id="ARBA00023170"/>
    </source>
</evidence>
<dbReference type="InterPro" id="IPR013654">
    <property type="entry name" value="PAS_2"/>
</dbReference>
<keyword evidence="3" id="KW-0600">Photoreceptor protein</keyword>
<dbReference type="InterPro" id="IPR011006">
    <property type="entry name" value="CheY-like_superfamily"/>
</dbReference>
<protein>
    <recommendedName>
        <fullName evidence="2">histidine kinase</fullName>
        <ecNumber evidence="2">2.7.13.3</ecNumber>
    </recommendedName>
</protein>
<dbReference type="EC" id="2.7.13.3" evidence="2"/>
<keyword evidence="6" id="KW-0808">Transferase</keyword>
<dbReference type="Gene3D" id="3.30.565.10">
    <property type="entry name" value="Histidine kinase-like ATPase, C-terminal domain"/>
    <property type="match status" value="1"/>
</dbReference>
<dbReference type="InterPro" id="IPR029016">
    <property type="entry name" value="GAF-like_dom_sf"/>
</dbReference>
<evidence type="ECO:0000256" key="9">
    <source>
        <dbReference type="ARBA" id="ARBA00022840"/>
    </source>
</evidence>
<dbReference type="PANTHER" id="PTHR41523">
    <property type="entry name" value="TWO-COMPONENT SYSTEM SENSOR PROTEIN"/>
    <property type="match status" value="1"/>
</dbReference>
<accession>A0ABU1MMT1</accession>
<dbReference type="SMART" id="SM00911">
    <property type="entry name" value="HWE_HK"/>
    <property type="match status" value="1"/>
</dbReference>
<dbReference type="SUPFAM" id="SSF52172">
    <property type="entry name" value="CheY-like"/>
    <property type="match status" value="1"/>
</dbReference>
<dbReference type="PROSITE" id="PS50046">
    <property type="entry name" value="PHYTOCHROME_2"/>
    <property type="match status" value="1"/>
</dbReference>
<comment type="catalytic activity">
    <reaction evidence="1">
        <text>ATP + protein L-histidine = ADP + protein N-phospho-L-histidine.</text>
        <dbReference type="EC" id="2.7.13.3"/>
    </reaction>
</comment>
<keyword evidence="11" id="KW-0675">Receptor</keyword>
<dbReference type="SUPFAM" id="SSF55781">
    <property type="entry name" value="GAF domain-like"/>
    <property type="match status" value="2"/>
</dbReference>
<dbReference type="InterPro" id="IPR035965">
    <property type="entry name" value="PAS-like_dom_sf"/>
</dbReference>
<sequence>MTQQTESNGQVPAEQAEAFAVDLSNCDREPIHILGIIQPFGFLVAITPDWMVARVSENIDQFTGMAAHDVLGQPLTHLLDREAIHTIRNRLTTLRGADAVERIFALPLLAGKPPFDVALHFAGREIVIEAEPAALEPIEATSVVRSMIGRLQQVEGLPAFLREGARQVRAITGFDRVMVYRFDAQESGEVVAESARHGIDSFLGLHYPASDIPAQARQLYLRNTFRVIADVGSTPVPLLPQRDPDGLLLDQSLSVLRAVSPIHIEYLHNMGVCASLSISIVVGGKLWGLFACHHYSPRLPSMAARSAAELFGQMFSLMLDARENAQAREYEARGRAVTDRLLATVAQDNDLLDNPQWLADVIGDAIPADGIGVHVRGQTSLVGLTPNDDQFDSIVRLLNRVSSGQVFATETIAKMLPAAADHADVAAGMLAIPLSREPRDYIVLFRAERLREVRWGGKPEKEMVHGPNGPRLTPRKSFEAWAQLVKGTCQPFTPAERRVAEALRVGMLEVLVRLAETAGVERARASERQELLIAELNHRVRNILSLIRGLIAQTRDGAADVTGFISTLDDRIRSLARAHDQITADRWGPARLADLVEVEAGAYLRAQSERVVAQGENVLLYPTAYVTIALVIHELMTNAVKYGALAGQGTVHISWERDGSGGLVLDWQERDGPPVAPPTRRGFGSTIIERSIPYDLGGTANITYLEAGVHARFTLPEHCVAGVTAARHSGPTPISLGGATTPLDDCNVLLVEDSMIIALDGEDALRELGAAAVSTAPTVRDALRLLERNEFAFALLDFNLGVDTSAPIADRLTELGVPFAFATGYGEGIGNERWPGVPVINKPYGLKELRAAVGQAQAVRQSPHAGT</sequence>
<keyword evidence="7" id="KW-0547">Nucleotide-binding</keyword>
<dbReference type="Gene3D" id="3.40.50.2300">
    <property type="match status" value="1"/>
</dbReference>
<proteinExistence type="predicted"/>
<keyword evidence="9" id="KW-0067">ATP-binding</keyword>
<dbReference type="Pfam" id="PF01590">
    <property type="entry name" value="GAF"/>
    <property type="match status" value="1"/>
</dbReference>
<organism evidence="15 16">
    <name type="scientific">Novosphingobium capsulatum</name>
    <dbReference type="NCBI Taxonomy" id="13688"/>
    <lineage>
        <taxon>Bacteria</taxon>
        <taxon>Pseudomonadati</taxon>
        <taxon>Pseudomonadota</taxon>
        <taxon>Alphaproteobacteria</taxon>
        <taxon>Sphingomonadales</taxon>
        <taxon>Sphingomonadaceae</taxon>
        <taxon>Novosphingobium</taxon>
    </lineage>
</organism>
<evidence type="ECO:0000313" key="16">
    <source>
        <dbReference type="Proteomes" id="UP001184150"/>
    </source>
</evidence>
<evidence type="ECO:0000256" key="1">
    <source>
        <dbReference type="ARBA" id="ARBA00000085"/>
    </source>
</evidence>
<dbReference type="Gene3D" id="3.30.450.20">
    <property type="entry name" value="PAS domain"/>
    <property type="match status" value="1"/>
</dbReference>
<evidence type="ECO:0000256" key="8">
    <source>
        <dbReference type="ARBA" id="ARBA00022777"/>
    </source>
</evidence>
<dbReference type="InterPro" id="IPR036890">
    <property type="entry name" value="HATPase_C_sf"/>
</dbReference>
<dbReference type="InterPro" id="IPR009219">
    <property type="entry name" value="Bactrphtchr_CheY"/>
</dbReference>
<dbReference type="SUPFAM" id="SSF55785">
    <property type="entry name" value="PYP-like sensor domain (PAS domain)"/>
    <property type="match status" value="1"/>
</dbReference>
<dbReference type="InterPro" id="IPR003018">
    <property type="entry name" value="GAF"/>
</dbReference>
<dbReference type="Pfam" id="PF00360">
    <property type="entry name" value="PHY"/>
    <property type="match status" value="1"/>
</dbReference>
<dbReference type="SMART" id="SM00065">
    <property type="entry name" value="GAF"/>
    <property type="match status" value="1"/>
</dbReference>
<dbReference type="InterPro" id="IPR013515">
    <property type="entry name" value="Phytochrome_cen-reg"/>
</dbReference>
<keyword evidence="5" id="KW-0716">Sensory transduction</keyword>
<name>A0ABU1MMT1_9SPHN</name>
<dbReference type="InterPro" id="IPR016132">
    <property type="entry name" value="Phyto_chromo_attachment"/>
</dbReference>
<evidence type="ECO:0000256" key="12">
    <source>
        <dbReference type="PROSITE-ProRule" id="PRU00169"/>
    </source>
</evidence>
<evidence type="ECO:0000256" key="7">
    <source>
        <dbReference type="ARBA" id="ARBA00022741"/>
    </source>
</evidence>
<dbReference type="InterPro" id="IPR011102">
    <property type="entry name" value="Sig_transdc_His_kinase_HWE"/>
</dbReference>
<reference evidence="15 16" key="1">
    <citation type="submission" date="2023-07" db="EMBL/GenBank/DDBJ databases">
        <title>Sorghum-associated microbial communities from plants grown in Nebraska, USA.</title>
        <authorList>
            <person name="Schachtman D."/>
        </authorList>
    </citation>
    <scope>NUCLEOTIDE SEQUENCE [LARGE SCALE GENOMIC DNA]</scope>
    <source>
        <strain evidence="15 16">DS1027</strain>
    </source>
</reference>
<comment type="caution">
    <text evidence="15">The sequence shown here is derived from an EMBL/GenBank/DDBJ whole genome shotgun (WGS) entry which is preliminary data.</text>
</comment>
<evidence type="ECO:0000256" key="5">
    <source>
        <dbReference type="ARBA" id="ARBA00022606"/>
    </source>
</evidence>
<dbReference type="GO" id="GO:0016301">
    <property type="term" value="F:kinase activity"/>
    <property type="evidence" value="ECO:0007669"/>
    <property type="project" value="UniProtKB-KW"/>
</dbReference>
<keyword evidence="10" id="KW-0157">Chromophore</keyword>
<evidence type="ECO:0000259" key="13">
    <source>
        <dbReference type="PROSITE" id="PS50046"/>
    </source>
</evidence>
<keyword evidence="8 15" id="KW-0418">Kinase</keyword>